<proteinExistence type="predicted"/>
<dbReference type="AlphaFoldDB" id="A0A1J5RH21"/>
<accession>A0A1J5RH21</accession>
<name>A0A1J5RH21_9ZZZZ</name>
<protein>
    <submittedName>
        <fullName evidence="1">Uncharacterized protein</fullName>
    </submittedName>
</protein>
<reference evidence="1" key="1">
    <citation type="submission" date="2016-10" db="EMBL/GenBank/DDBJ databases">
        <title>Sequence of Gallionella enrichment culture.</title>
        <authorList>
            <person name="Poehlein A."/>
            <person name="Muehling M."/>
            <person name="Daniel R."/>
        </authorList>
    </citation>
    <scope>NUCLEOTIDE SEQUENCE</scope>
</reference>
<dbReference type="EMBL" id="MLJW01000174">
    <property type="protein sequence ID" value="OIQ95065.1"/>
    <property type="molecule type" value="Genomic_DNA"/>
</dbReference>
<gene>
    <name evidence="1" type="ORF">GALL_229890</name>
</gene>
<organism evidence="1">
    <name type="scientific">mine drainage metagenome</name>
    <dbReference type="NCBI Taxonomy" id="410659"/>
    <lineage>
        <taxon>unclassified sequences</taxon>
        <taxon>metagenomes</taxon>
        <taxon>ecological metagenomes</taxon>
    </lineage>
</organism>
<comment type="caution">
    <text evidence="1">The sequence shown here is derived from an EMBL/GenBank/DDBJ whole genome shotgun (WGS) entry which is preliminary data.</text>
</comment>
<sequence>MGWSVTKGKLRTMALDGEHMAYDYAGRSHVDAEALTEKSAPILAIHDCEASVGVYHETNLAEGGHHVVGEYTSVVLHRSIDAERFGLASMRLDQEKRVVVAAYIKAKAWAKYELLAQTALAHHGEIQFKFGIDGPLTSETHRAFFAGEINNNAIVCDLLAIYIHF</sequence>
<evidence type="ECO:0000313" key="1">
    <source>
        <dbReference type="EMBL" id="OIQ95065.1"/>
    </source>
</evidence>